<feature type="transmembrane region" description="Helical" evidence="1">
    <location>
        <begin position="257"/>
        <end position="277"/>
    </location>
</feature>
<dbReference type="Pfam" id="PF26314">
    <property type="entry name" value="MptA_B_family"/>
    <property type="match status" value="1"/>
</dbReference>
<sequence>MKTYFALLLYSLSIVGMGYFLPREAFIPQLSLFSLGFCAYLFLVQASKKRNYSFVFILISASVLRFLLIGAWPVLSDDFYRYFFDGQLIGYGINPYAYLPSGLLESGAIPANNYWETLVTKMNSPSYFSVYPPLHQLVFWISTWVGEDIYLNILSLRSIVFLFELVNLWLIKNILSNLKLPGYRLAWYAFNPLVIMEVTGNLHFEGMVLTGLLIALYYYSQNHEKLTALGWSLAVGLKLSPMLIAPVWLSAWNKTSFFKFVFISSISLLILFAPLIFGGQLTNFYTSFRLYQSSFEFNASIYYLLRWISGLFIDYNPIGTLGPSLNFIAAALLLGIGIMRKSMNTTDLASKMVWMYLVFLLLQTTVHPWYLIPALGLSIFTANKLFIAWSGLVFLSYHAYMGQDYNEHIWVVFTEYTLLFTMAVLLIRYRQSATLEDGSETRTVLDKL</sequence>
<evidence type="ECO:0000313" key="2">
    <source>
        <dbReference type="EMBL" id="AKP53051.1"/>
    </source>
</evidence>
<dbReference type="RefSeq" id="WP_240477836.1">
    <property type="nucleotide sequence ID" value="NZ_CAXBGM010000084.1"/>
</dbReference>
<keyword evidence="1" id="KW-1133">Transmembrane helix</keyword>
<gene>
    <name evidence="2" type="ORF">CA2015_3674</name>
</gene>
<feature type="transmembrane region" description="Helical" evidence="1">
    <location>
        <begin position="202"/>
        <end position="219"/>
    </location>
</feature>
<protein>
    <submittedName>
        <fullName evidence="2">Carotene biosynthesis associated membrane protein</fullName>
    </submittedName>
</protein>
<keyword evidence="1" id="KW-0812">Transmembrane</keyword>
<feature type="transmembrane region" description="Helical" evidence="1">
    <location>
        <begin position="352"/>
        <end position="371"/>
    </location>
</feature>
<feature type="transmembrane region" description="Helical" evidence="1">
    <location>
        <begin position="149"/>
        <end position="171"/>
    </location>
</feature>
<dbReference type="KEGG" id="camu:CA2015_3674"/>
<feature type="transmembrane region" description="Helical" evidence="1">
    <location>
        <begin position="377"/>
        <end position="397"/>
    </location>
</feature>
<feature type="transmembrane region" description="Helical" evidence="1">
    <location>
        <begin position="409"/>
        <end position="429"/>
    </location>
</feature>
<feature type="transmembrane region" description="Helical" evidence="1">
    <location>
        <begin position="231"/>
        <end position="251"/>
    </location>
</feature>
<dbReference type="EMBL" id="CP012040">
    <property type="protein sequence ID" value="AKP53051.1"/>
    <property type="molecule type" value="Genomic_DNA"/>
</dbReference>
<dbReference type="AlphaFoldDB" id="A0A0H4PF15"/>
<keyword evidence="3" id="KW-1185">Reference proteome</keyword>
<reference evidence="2 3" key="1">
    <citation type="submission" date="2015-07" db="EMBL/GenBank/DDBJ databases">
        <authorList>
            <person name="Kim K.M."/>
        </authorList>
    </citation>
    <scope>NUCLEOTIDE SEQUENCE [LARGE SCALE GENOMIC DNA]</scope>
    <source>
        <strain evidence="2 3">KCTC 12363</strain>
    </source>
</reference>
<organism evidence="2 3">
    <name type="scientific">Cyclobacterium amurskyense</name>
    <dbReference type="NCBI Taxonomy" id="320787"/>
    <lineage>
        <taxon>Bacteria</taxon>
        <taxon>Pseudomonadati</taxon>
        <taxon>Bacteroidota</taxon>
        <taxon>Cytophagia</taxon>
        <taxon>Cytophagales</taxon>
        <taxon>Cyclobacteriaceae</taxon>
        <taxon>Cyclobacterium</taxon>
    </lineage>
</organism>
<name>A0A0H4PF15_9BACT</name>
<dbReference type="STRING" id="320787.CA2015_3674"/>
<dbReference type="Proteomes" id="UP000036520">
    <property type="component" value="Chromosome"/>
</dbReference>
<accession>A0A0H4PF15</accession>
<feature type="transmembrane region" description="Helical" evidence="1">
    <location>
        <begin position="55"/>
        <end position="75"/>
    </location>
</feature>
<keyword evidence="1" id="KW-0472">Membrane</keyword>
<proteinExistence type="predicted"/>
<evidence type="ECO:0000313" key="3">
    <source>
        <dbReference type="Proteomes" id="UP000036520"/>
    </source>
</evidence>
<evidence type="ECO:0000256" key="1">
    <source>
        <dbReference type="SAM" id="Phobius"/>
    </source>
</evidence>
<feature type="transmembrane region" description="Helical" evidence="1">
    <location>
        <begin position="321"/>
        <end position="340"/>
    </location>
</feature>
<feature type="transmembrane region" description="Helical" evidence="1">
    <location>
        <begin position="26"/>
        <end position="43"/>
    </location>
</feature>